<dbReference type="Pfam" id="PF01579">
    <property type="entry name" value="DUF19"/>
    <property type="match status" value="1"/>
</dbReference>
<keyword evidence="1" id="KW-0732">Signal</keyword>
<dbReference type="AlphaFoldDB" id="A0A8X6XL01"/>
<comment type="caution">
    <text evidence="3">The sequence shown here is derived from an EMBL/GenBank/DDBJ whole genome shotgun (WGS) entry which is preliminary data.</text>
</comment>
<dbReference type="InterPro" id="IPR002542">
    <property type="entry name" value="T20D4.11-like_dom"/>
</dbReference>
<evidence type="ECO:0000256" key="1">
    <source>
        <dbReference type="SAM" id="SignalP"/>
    </source>
</evidence>
<feature type="domain" description="T20D4.11-like" evidence="2">
    <location>
        <begin position="31"/>
        <end position="179"/>
    </location>
</feature>
<evidence type="ECO:0000313" key="3">
    <source>
        <dbReference type="EMBL" id="GFY55123.1"/>
    </source>
</evidence>
<feature type="chain" id="PRO_5036494287" evidence="1">
    <location>
        <begin position="18"/>
        <end position="200"/>
    </location>
</feature>
<accession>A0A8X6XL01</accession>
<evidence type="ECO:0000313" key="4">
    <source>
        <dbReference type="Proteomes" id="UP000886998"/>
    </source>
</evidence>
<proteinExistence type="predicted"/>
<evidence type="ECO:0000259" key="2">
    <source>
        <dbReference type="Pfam" id="PF01579"/>
    </source>
</evidence>
<feature type="signal peptide" evidence="1">
    <location>
        <begin position="1"/>
        <end position="17"/>
    </location>
</feature>
<dbReference type="Proteomes" id="UP000886998">
    <property type="component" value="Unassembled WGS sequence"/>
</dbReference>
<sequence>MQLKFVFLFIVLAFAHAQDAQVAQDLEEECAEKAGECIGILLAAVLEDNNEEEVCSELREMTSCLQEVVDKCMEEEKDDEVDQDLREINNLIAENCPAVAEVENDVKECIEKIEEEAVECVGDAVSQTLSKVLEASNELDIDSLKCSTYKSVMSCITDQIRTSCGIEAPRKTVEALIDLPEDIRVLQRTSYQRCHSGLVR</sequence>
<reference evidence="3" key="1">
    <citation type="submission" date="2020-08" db="EMBL/GenBank/DDBJ databases">
        <title>Multicomponent nature underlies the extraordinary mechanical properties of spider dragline silk.</title>
        <authorList>
            <person name="Kono N."/>
            <person name="Nakamura H."/>
            <person name="Mori M."/>
            <person name="Yoshida Y."/>
            <person name="Ohtoshi R."/>
            <person name="Malay A.D."/>
            <person name="Moran D.A.P."/>
            <person name="Tomita M."/>
            <person name="Numata K."/>
            <person name="Arakawa K."/>
        </authorList>
    </citation>
    <scope>NUCLEOTIDE SEQUENCE</scope>
</reference>
<protein>
    <submittedName>
        <fullName evidence="3">DUF19 domain-containing protein</fullName>
    </submittedName>
</protein>
<dbReference type="OrthoDB" id="6434830at2759"/>
<keyword evidence="4" id="KW-1185">Reference proteome</keyword>
<gene>
    <name evidence="3" type="primary">AVEN_40790_1</name>
    <name evidence="3" type="ORF">TNIN_281061</name>
</gene>
<organism evidence="3 4">
    <name type="scientific">Trichonephila inaurata madagascariensis</name>
    <dbReference type="NCBI Taxonomy" id="2747483"/>
    <lineage>
        <taxon>Eukaryota</taxon>
        <taxon>Metazoa</taxon>
        <taxon>Ecdysozoa</taxon>
        <taxon>Arthropoda</taxon>
        <taxon>Chelicerata</taxon>
        <taxon>Arachnida</taxon>
        <taxon>Araneae</taxon>
        <taxon>Araneomorphae</taxon>
        <taxon>Entelegynae</taxon>
        <taxon>Araneoidea</taxon>
        <taxon>Nephilidae</taxon>
        <taxon>Trichonephila</taxon>
        <taxon>Trichonephila inaurata</taxon>
    </lineage>
</organism>
<dbReference type="EMBL" id="BMAV01010197">
    <property type="protein sequence ID" value="GFY55123.1"/>
    <property type="molecule type" value="Genomic_DNA"/>
</dbReference>
<name>A0A8X6XL01_9ARAC</name>